<keyword evidence="6" id="KW-0482">Metalloprotease</keyword>
<evidence type="ECO:0000313" key="9">
    <source>
        <dbReference type="Proteomes" id="UP000039865"/>
    </source>
</evidence>
<dbReference type="GO" id="GO:0008237">
    <property type="term" value="F:metallopeptidase activity"/>
    <property type="evidence" value="ECO:0007669"/>
    <property type="project" value="UniProtKB-KW"/>
</dbReference>
<dbReference type="PANTHER" id="PTHR15910:SF1">
    <property type="entry name" value="ARCHAEMETZINCIN-2"/>
    <property type="match status" value="1"/>
</dbReference>
<dbReference type="SUPFAM" id="SSF55486">
    <property type="entry name" value="Metalloproteases ('zincins'), catalytic domain"/>
    <property type="match status" value="1"/>
</dbReference>
<evidence type="ECO:0000256" key="2">
    <source>
        <dbReference type="ARBA" id="ARBA00022670"/>
    </source>
</evidence>
<evidence type="ECO:0000256" key="1">
    <source>
        <dbReference type="ARBA" id="ARBA00001947"/>
    </source>
</evidence>
<keyword evidence="3" id="KW-0479">Metal-binding</keyword>
<dbReference type="OMA" id="CQWLSCV"/>
<dbReference type="InParanoid" id="A0A078AEJ3"/>
<gene>
    <name evidence="8" type="primary">Contig10627.g11347</name>
    <name evidence="8" type="ORF">STYLEM_8320</name>
</gene>
<comment type="cofactor">
    <cofactor evidence="1">
        <name>Zn(2+)</name>
        <dbReference type="ChEBI" id="CHEBI:29105"/>
    </cofactor>
</comment>
<dbReference type="GO" id="GO:0006508">
    <property type="term" value="P:proteolysis"/>
    <property type="evidence" value="ECO:0007669"/>
    <property type="project" value="UniProtKB-KW"/>
</dbReference>
<accession>A0A078AEJ3</accession>
<dbReference type="CDD" id="cd11375">
    <property type="entry name" value="Peptidase_M54"/>
    <property type="match status" value="1"/>
</dbReference>
<proteinExistence type="predicted"/>
<feature type="region of interest" description="Disordered" evidence="7">
    <location>
        <begin position="1"/>
        <end position="32"/>
    </location>
</feature>
<dbReference type="InterPro" id="IPR024079">
    <property type="entry name" value="MetalloPept_cat_dom_sf"/>
</dbReference>
<organism evidence="8 9">
    <name type="scientific">Stylonychia lemnae</name>
    <name type="common">Ciliate</name>
    <dbReference type="NCBI Taxonomy" id="5949"/>
    <lineage>
        <taxon>Eukaryota</taxon>
        <taxon>Sar</taxon>
        <taxon>Alveolata</taxon>
        <taxon>Ciliophora</taxon>
        <taxon>Intramacronucleata</taxon>
        <taxon>Spirotrichea</taxon>
        <taxon>Stichotrichia</taxon>
        <taxon>Sporadotrichida</taxon>
        <taxon>Oxytrichidae</taxon>
        <taxon>Stylonychinae</taxon>
        <taxon>Stylonychia</taxon>
    </lineage>
</organism>
<evidence type="ECO:0000256" key="4">
    <source>
        <dbReference type="ARBA" id="ARBA00022801"/>
    </source>
</evidence>
<name>A0A078AEJ3_STYLE</name>
<dbReference type="Pfam" id="PF07998">
    <property type="entry name" value="Peptidase_M54"/>
    <property type="match status" value="1"/>
</dbReference>
<keyword evidence="5" id="KW-0862">Zinc</keyword>
<keyword evidence="9" id="KW-1185">Reference proteome</keyword>
<evidence type="ECO:0000256" key="5">
    <source>
        <dbReference type="ARBA" id="ARBA00022833"/>
    </source>
</evidence>
<evidence type="ECO:0000313" key="8">
    <source>
        <dbReference type="EMBL" id="CDW79333.1"/>
    </source>
</evidence>
<dbReference type="GO" id="GO:0046872">
    <property type="term" value="F:metal ion binding"/>
    <property type="evidence" value="ECO:0007669"/>
    <property type="project" value="UniProtKB-KW"/>
</dbReference>
<dbReference type="Proteomes" id="UP000039865">
    <property type="component" value="Unassembled WGS sequence"/>
</dbReference>
<dbReference type="Gene3D" id="3.40.390.10">
    <property type="entry name" value="Collagenase (Catalytic Domain)"/>
    <property type="match status" value="1"/>
</dbReference>
<reference evidence="8 9" key="1">
    <citation type="submission" date="2014-06" db="EMBL/GenBank/DDBJ databases">
        <authorList>
            <person name="Swart Estienne"/>
        </authorList>
    </citation>
    <scope>NUCLEOTIDE SEQUENCE [LARGE SCALE GENOMIC DNA]</scope>
    <source>
        <strain evidence="8 9">130c</strain>
    </source>
</reference>
<dbReference type="InterPro" id="IPR012962">
    <property type="entry name" value="Pept_M54_archaemetzincn"/>
</dbReference>
<evidence type="ECO:0000256" key="7">
    <source>
        <dbReference type="SAM" id="MobiDB-lite"/>
    </source>
</evidence>
<sequence>MQRRPQIKATQPIKKTVNTRAKSQAPAVASQQRRPDVGEFICNKQQRLEAIGDFRQCKDKCLKHILTNAEKLFQPKKIHQQGDWLISNKEKNQTFESYQKPGVKNLVTPQRNKIYIFVIDPKIDNQFAEKLRKYCTAFYTDMIVEIKRPESETFLEDLEVPNRESLWGKQYNAISILNKVNKMVPSDAYCMLTVTMQDIYPYDSWLYVFGWANYVSRTGVFSFVRYQSDFSPLSKLLAGFQPEPTEEQIKKENNELLENACYVMVHEIGHMYGLTHCTFYECIMNGFNSFQEQKRFKRYLCPVCLRKLQSNMQFDVKRRFRDMQKICEEYEFQEMAEYYAKAAKY</sequence>
<keyword evidence="4" id="KW-0378">Hydrolase</keyword>
<evidence type="ECO:0000256" key="6">
    <source>
        <dbReference type="ARBA" id="ARBA00023049"/>
    </source>
</evidence>
<dbReference type="PANTHER" id="PTHR15910">
    <property type="entry name" value="ARCHAEMETZINCIN"/>
    <property type="match status" value="1"/>
</dbReference>
<dbReference type="AlphaFoldDB" id="A0A078AEJ3"/>
<dbReference type="OrthoDB" id="194149at2759"/>
<keyword evidence="2" id="KW-0645">Protease</keyword>
<evidence type="ECO:0000256" key="3">
    <source>
        <dbReference type="ARBA" id="ARBA00022723"/>
    </source>
</evidence>
<dbReference type="EMBL" id="CCKQ01007904">
    <property type="protein sequence ID" value="CDW79333.1"/>
    <property type="molecule type" value="Genomic_DNA"/>
</dbReference>
<protein>
    <submittedName>
        <fullName evidence="8">Archaemetzincin-2 isoform x1</fullName>
    </submittedName>
</protein>